<keyword evidence="4" id="KW-0479">Metal-binding</keyword>
<dbReference type="InterPro" id="IPR001932">
    <property type="entry name" value="PPM-type_phosphatase-like_dom"/>
</dbReference>
<evidence type="ECO:0000313" key="10">
    <source>
        <dbReference type="EMBL" id="SSD60424.1"/>
    </source>
</evidence>
<dbReference type="Proteomes" id="UP000262825">
    <property type="component" value="Unassembled WGS sequence"/>
</dbReference>
<proteinExistence type="inferred from homology"/>
<dbReference type="PROSITE" id="PS51746">
    <property type="entry name" value="PPM_2"/>
    <property type="match status" value="1"/>
</dbReference>
<evidence type="ECO:0000256" key="4">
    <source>
        <dbReference type="ARBA" id="ARBA00022723"/>
    </source>
</evidence>
<dbReference type="CDD" id="cd00143">
    <property type="entry name" value="PP2Cc"/>
    <property type="match status" value="1"/>
</dbReference>
<keyword evidence="11" id="KW-1185">Reference proteome</keyword>
<sequence length="163" mass="18898">MRKNERVLFRSKNDNGGVVSLGRVGGVLALSRAFGDFQFKKNNFVYHKSIPQEQQVSVEPDVIVHEIDYNKDEFLVLACDGIWDVYSNRNLVQFVRYHLALNIKFDEIVRKLLDRGISCADSNTGAGFDNMTVMLVALNKPNESHEYWYSRIKNRLEREKRIV</sequence>
<dbReference type="GO" id="GO:0046872">
    <property type="term" value="F:metal ion binding"/>
    <property type="evidence" value="ECO:0007669"/>
    <property type="project" value="UniProtKB-KW"/>
</dbReference>
<evidence type="ECO:0000256" key="2">
    <source>
        <dbReference type="ARBA" id="ARBA00006702"/>
    </source>
</evidence>
<keyword evidence="6" id="KW-0460">Magnesium</keyword>
<dbReference type="Pfam" id="PF00481">
    <property type="entry name" value="PP2C"/>
    <property type="match status" value="1"/>
</dbReference>
<keyword evidence="5" id="KW-0378">Hydrolase</keyword>
<dbReference type="Gene3D" id="3.60.40.10">
    <property type="entry name" value="PPM-type phosphatase domain"/>
    <property type="match status" value="1"/>
</dbReference>
<keyword evidence="7" id="KW-0904">Protein phosphatase</keyword>
<accession>A0A376B7H1</accession>
<dbReference type="AlphaFoldDB" id="A0A376B7H1"/>
<dbReference type="InterPro" id="IPR015655">
    <property type="entry name" value="PP2C"/>
</dbReference>
<evidence type="ECO:0000256" key="3">
    <source>
        <dbReference type="ARBA" id="ARBA00013081"/>
    </source>
</evidence>
<name>A0A376B7H1_9ASCO</name>
<evidence type="ECO:0000256" key="7">
    <source>
        <dbReference type="ARBA" id="ARBA00022912"/>
    </source>
</evidence>
<evidence type="ECO:0000256" key="8">
    <source>
        <dbReference type="ARBA" id="ARBA00023211"/>
    </source>
</evidence>
<comment type="cofactor">
    <cofactor evidence="1">
        <name>Mn(2+)</name>
        <dbReference type="ChEBI" id="CHEBI:29035"/>
    </cofactor>
</comment>
<feature type="domain" description="PPM-type phosphatase" evidence="9">
    <location>
        <begin position="1"/>
        <end position="138"/>
    </location>
</feature>
<organism evidence="10 11">
    <name type="scientific">Saccharomycodes ludwigii</name>
    <dbReference type="NCBI Taxonomy" id="36035"/>
    <lineage>
        <taxon>Eukaryota</taxon>
        <taxon>Fungi</taxon>
        <taxon>Dikarya</taxon>
        <taxon>Ascomycota</taxon>
        <taxon>Saccharomycotina</taxon>
        <taxon>Saccharomycetes</taxon>
        <taxon>Saccharomycodales</taxon>
        <taxon>Saccharomycodaceae</taxon>
        <taxon>Saccharomycodes</taxon>
    </lineage>
</organism>
<evidence type="ECO:0000313" key="11">
    <source>
        <dbReference type="Proteomes" id="UP000262825"/>
    </source>
</evidence>
<dbReference type="EC" id="3.1.3.16" evidence="3"/>
<reference evidence="11" key="1">
    <citation type="submission" date="2018-06" db="EMBL/GenBank/DDBJ databases">
        <authorList>
            <person name="Guldener U."/>
        </authorList>
    </citation>
    <scope>NUCLEOTIDE SEQUENCE [LARGE SCALE GENOMIC DNA]</scope>
    <source>
        <strain evidence="11">UTAD17</strain>
    </source>
</reference>
<dbReference type="PANTHER" id="PTHR13832">
    <property type="entry name" value="PROTEIN PHOSPHATASE 2C"/>
    <property type="match status" value="1"/>
</dbReference>
<evidence type="ECO:0000256" key="1">
    <source>
        <dbReference type="ARBA" id="ARBA00001936"/>
    </source>
</evidence>
<dbReference type="VEuPathDB" id="FungiDB:SCODWIG_02185"/>
<gene>
    <name evidence="10" type="ORF">SCODWIG_02185</name>
</gene>
<dbReference type="GO" id="GO:0004722">
    <property type="term" value="F:protein serine/threonine phosphatase activity"/>
    <property type="evidence" value="ECO:0007669"/>
    <property type="project" value="UniProtKB-EC"/>
</dbReference>
<dbReference type="EMBL" id="UFAJ01000351">
    <property type="protein sequence ID" value="SSD60424.1"/>
    <property type="molecule type" value="Genomic_DNA"/>
</dbReference>
<dbReference type="SUPFAM" id="SSF81606">
    <property type="entry name" value="PP2C-like"/>
    <property type="match status" value="1"/>
</dbReference>
<evidence type="ECO:0000256" key="5">
    <source>
        <dbReference type="ARBA" id="ARBA00022801"/>
    </source>
</evidence>
<keyword evidence="8" id="KW-0464">Manganese</keyword>
<dbReference type="PANTHER" id="PTHR13832:SF803">
    <property type="entry name" value="PROTEIN PHOSPHATASE 1G"/>
    <property type="match status" value="1"/>
</dbReference>
<evidence type="ECO:0000259" key="9">
    <source>
        <dbReference type="PROSITE" id="PS51746"/>
    </source>
</evidence>
<evidence type="ECO:0000256" key="6">
    <source>
        <dbReference type="ARBA" id="ARBA00022842"/>
    </source>
</evidence>
<dbReference type="InterPro" id="IPR036457">
    <property type="entry name" value="PPM-type-like_dom_sf"/>
</dbReference>
<comment type="similarity">
    <text evidence="2">Belongs to the PP2C family.</text>
</comment>
<protein>
    <recommendedName>
        <fullName evidence="3">protein-serine/threonine phosphatase</fullName>
        <ecNumber evidence="3">3.1.3.16</ecNumber>
    </recommendedName>
</protein>